<keyword evidence="3" id="KW-1185">Reference proteome</keyword>
<protein>
    <submittedName>
        <fullName evidence="2">Uncharacterized protein</fullName>
    </submittedName>
</protein>
<sequence>MQEGEHPSSRQAHRQAQRRGSELMRGLQQRSDLSASPQFFKRDYPSPKLTCIGGQPPRLSMSLWQAYRNLAPRTRIFLGTGLVCWGLAGPYVSDKIGDMFGFRPTEADKEALERIKPKIQVIERST</sequence>
<proteinExistence type="predicted"/>
<accession>A0AA40F4K6</accession>
<evidence type="ECO:0000313" key="3">
    <source>
        <dbReference type="Proteomes" id="UP001172155"/>
    </source>
</evidence>
<dbReference type="Proteomes" id="UP001172155">
    <property type="component" value="Unassembled WGS sequence"/>
</dbReference>
<dbReference type="EMBL" id="JAUKUD010000002">
    <property type="protein sequence ID" value="KAK0751010.1"/>
    <property type="molecule type" value="Genomic_DNA"/>
</dbReference>
<comment type="caution">
    <text evidence="2">The sequence shown here is derived from an EMBL/GenBank/DDBJ whole genome shotgun (WGS) entry which is preliminary data.</text>
</comment>
<feature type="region of interest" description="Disordered" evidence="1">
    <location>
        <begin position="1"/>
        <end position="41"/>
    </location>
</feature>
<gene>
    <name evidence="2" type="ORF">B0T18DRAFT_401559</name>
</gene>
<evidence type="ECO:0000256" key="1">
    <source>
        <dbReference type="SAM" id="MobiDB-lite"/>
    </source>
</evidence>
<name>A0AA40F4K6_9PEZI</name>
<dbReference type="AlphaFoldDB" id="A0AA40F4K6"/>
<organism evidence="2 3">
    <name type="scientific">Schizothecium vesticola</name>
    <dbReference type="NCBI Taxonomy" id="314040"/>
    <lineage>
        <taxon>Eukaryota</taxon>
        <taxon>Fungi</taxon>
        <taxon>Dikarya</taxon>
        <taxon>Ascomycota</taxon>
        <taxon>Pezizomycotina</taxon>
        <taxon>Sordariomycetes</taxon>
        <taxon>Sordariomycetidae</taxon>
        <taxon>Sordariales</taxon>
        <taxon>Schizotheciaceae</taxon>
        <taxon>Schizothecium</taxon>
    </lineage>
</organism>
<reference evidence="2" key="1">
    <citation type="submission" date="2023-06" db="EMBL/GenBank/DDBJ databases">
        <title>Genome-scale phylogeny and comparative genomics of the fungal order Sordariales.</title>
        <authorList>
            <consortium name="Lawrence Berkeley National Laboratory"/>
            <person name="Hensen N."/>
            <person name="Bonometti L."/>
            <person name="Westerberg I."/>
            <person name="Brannstrom I.O."/>
            <person name="Guillou S."/>
            <person name="Cros-Aarteil S."/>
            <person name="Calhoun S."/>
            <person name="Haridas S."/>
            <person name="Kuo A."/>
            <person name="Mondo S."/>
            <person name="Pangilinan J."/>
            <person name="Riley R."/>
            <person name="LaButti K."/>
            <person name="Andreopoulos B."/>
            <person name="Lipzen A."/>
            <person name="Chen C."/>
            <person name="Yanf M."/>
            <person name="Daum C."/>
            <person name="Ng V."/>
            <person name="Clum A."/>
            <person name="Steindorff A."/>
            <person name="Ohm R."/>
            <person name="Martin F."/>
            <person name="Silar P."/>
            <person name="Natvig D."/>
            <person name="Lalanne C."/>
            <person name="Gautier V."/>
            <person name="Ament-velasquez S.L."/>
            <person name="Kruys A."/>
            <person name="Hutchinson M.I."/>
            <person name="Powell A.J."/>
            <person name="Barry K."/>
            <person name="Miller A.N."/>
            <person name="Grigoriev I.V."/>
            <person name="Debuchy R."/>
            <person name="Gladieux P."/>
            <person name="Thoren M.H."/>
            <person name="Johannesson H."/>
        </authorList>
    </citation>
    <scope>NUCLEOTIDE SEQUENCE</scope>
    <source>
        <strain evidence="2">SMH3187-1</strain>
    </source>
</reference>
<evidence type="ECO:0000313" key="2">
    <source>
        <dbReference type="EMBL" id="KAK0751010.1"/>
    </source>
</evidence>
<feature type="compositionally biased region" description="Polar residues" evidence="1">
    <location>
        <begin position="28"/>
        <end position="37"/>
    </location>
</feature>